<proteinExistence type="predicted"/>
<dbReference type="RefSeq" id="WP_193182801.1">
    <property type="nucleotide sequence ID" value="NZ_JACVXA010000032.1"/>
</dbReference>
<accession>A0A8J7CHW7</accession>
<dbReference type="AlphaFoldDB" id="A0A8J7CHW7"/>
<dbReference type="SUPFAM" id="SSF144064">
    <property type="entry name" value="Heme iron utilization protein-like"/>
    <property type="match status" value="1"/>
</dbReference>
<dbReference type="EMBL" id="JACVXA010000032">
    <property type="protein sequence ID" value="MBE3638805.1"/>
    <property type="molecule type" value="Genomic_DNA"/>
</dbReference>
<evidence type="ECO:0000313" key="2">
    <source>
        <dbReference type="EMBL" id="MBE3638805.1"/>
    </source>
</evidence>
<reference evidence="2" key="1">
    <citation type="submission" date="2020-09" db="EMBL/GenBank/DDBJ databases">
        <title>A novel bacterium of genus Mangrovicoccus, isolated from South China Sea.</title>
        <authorList>
            <person name="Huang H."/>
            <person name="Mo K."/>
            <person name="Hu Y."/>
        </authorList>
    </citation>
    <scope>NUCLEOTIDE SEQUENCE</scope>
    <source>
        <strain evidence="2">HB182678</strain>
    </source>
</reference>
<dbReference type="InterPro" id="IPR053733">
    <property type="entry name" value="Heme_Transport_Util_sf"/>
</dbReference>
<keyword evidence="3" id="KW-1185">Reference proteome</keyword>
<dbReference type="Proteomes" id="UP000609121">
    <property type="component" value="Unassembled WGS sequence"/>
</dbReference>
<evidence type="ECO:0000256" key="1">
    <source>
        <dbReference type="SAM" id="MobiDB-lite"/>
    </source>
</evidence>
<comment type="caution">
    <text evidence="2">The sequence shown here is derived from an EMBL/GenBank/DDBJ whole genome shotgun (WGS) entry which is preliminary data.</text>
</comment>
<gene>
    <name evidence="2" type="ORF">ICN82_11385</name>
</gene>
<feature type="region of interest" description="Disordered" evidence="1">
    <location>
        <begin position="122"/>
        <end position="142"/>
    </location>
</feature>
<organism evidence="2 3">
    <name type="scientific">Mangrovicoccus algicola</name>
    <dbReference type="NCBI Taxonomy" id="2771008"/>
    <lineage>
        <taxon>Bacteria</taxon>
        <taxon>Pseudomonadati</taxon>
        <taxon>Pseudomonadota</taxon>
        <taxon>Alphaproteobacteria</taxon>
        <taxon>Rhodobacterales</taxon>
        <taxon>Paracoccaceae</taxon>
        <taxon>Mangrovicoccus</taxon>
    </lineage>
</organism>
<sequence>MTDPTNAALRARLDIPLDELLDRLPRLGRAMVIARSPSMLLERLGTIETARIEGSALILAGADHDARIETARVAELVADRTTRMGDRVLPRIELRDAADQLTASIVGMEGLEGFDAALAGLPETGLPPLQRDPPQEGGAAPELAEDDPVLALLTPLREAGAEVAITLDVPGMTQGWAGQLPEFRPMMGWFNIISRTFHLHVEAGAVTAWQAEPGRRVALGRDGRPTGLVVVSDALA</sequence>
<evidence type="ECO:0000313" key="3">
    <source>
        <dbReference type="Proteomes" id="UP000609121"/>
    </source>
</evidence>
<protein>
    <submittedName>
        <fullName evidence="2">Uncharacterized protein</fullName>
    </submittedName>
</protein>
<dbReference type="Gene3D" id="3.40.1570.10">
    <property type="entry name" value="HemS/ChuS/ChuX like domains"/>
    <property type="match status" value="3"/>
</dbReference>
<name>A0A8J7CHW7_9RHOB</name>